<dbReference type="InterPro" id="IPR020891">
    <property type="entry name" value="UPF0758_CS"/>
</dbReference>
<evidence type="ECO:0000256" key="4">
    <source>
        <dbReference type="ARBA" id="ARBA00022833"/>
    </source>
</evidence>
<dbReference type="PANTHER" id="PTHR30471">
    <property type="entry name" value="DNA REPAIR PROTEIN RADC"/>
    <property type="match status" value="1"/>
</dbReference>
<dbReference type="PANTHER" id="PTHR30471:SF3">
    <property type="entry name" value="UPF0758 PROTEIN YEES-RELATED"/>
    <property type="match status" value="1"/>
</dbReference>
<dbReference type="HOGENOM" id="CLU_073529_0_1_4"/>
<protein>
    <submittedName>
        <fullName evidence="8">DNA repair protein RadC</fullName>
    </submittedName>
</protein>
<dbReference type="EMBL" id="CP003059">
    <property type="protein sequence ID" value="AEP36346.1"/>
    <property type="molecule type" value="Genomic_DNA"/>
</dbReference>
<dbReference type="GO" id="GO:0046872">
    <property type="term" value="F:metal ion binding"/>
    <property type="evidence" value="ECO:0007669"/>
    <property type="project" value="UniProtKB-KW"/>
</dbReference>
<keyword evidence="4" id="KW-0862">Zinc</keyword>
<feature type="domain" description="MPN" evidence="7">
    <location>
        <begin position="103"/>
        <end position="225"/>
    </location>
</feature>
<evidence type="ECO:0000256" key="6">
    <source>
        <dbReference type="RuleBase" id="RU003797"/>
    </source>
</evidence>
<evidence type="ECO:0000256" key="3">
    <source>
        <dbReference type="ARBA" id="ARBA00022801"/>
    </source>
</evidence>
<dbReference type="PROSITE" id="PS50249">
    <property type="entry name" value="MPN"/>
    <property type="match status" value="1"/>
</dbReference>
<dbReference type="InterPro" id="IPR037518">
    <property type="entry name" value="MPN"/>
</dbReference>
<keyword evidence="3" id="KW-0378">Hydrolase</keyword>
<gene>
    <name evidence="8" type="ordered locus">TASI_0571</name>
</gene>
<dbReference type="SUPFAM" id="SSF102712">
    <property type="entry name" value="JAB1/MPN domain"/>
    <property type="match status" value="1"/>
</dbReference>
<dbReference type="Gene3D" id="1.10.150.20">
    <property type="entry name" value="5' to 3' exonuclease, C-terminal subdomain"/>
    <property type="match status" value="1"/>
</dbReference>
<dbReference type="NCBIfam" id="TIGR00608">
    <property type="entry name" value="radc"/>
    <property type="match status" value="1"/>
</dbReference>
<dbReference type="STRING" id="1008459.TASI_0571"/>
<dbReference type="Proteomes" id="UP000009284">
    <property type="component" value="Chromosome"/>
</dbReference>
<keyword evidence="2" id="KW-0479">Metal-binding</keyword>
<dbReference type="GO" id="GO:0006508">
    <property type="term" value="P:proteolysis"/>
    <property type="evidence" value="ECO:0007669"/>
    <property type="project" value="UniProtKB-KW"/>
</dbReference>
<evidence type="ECO:0000256" key="1">
    <source>
        <dbReference type="ARBA" id="ARBA00022670"/>
    </source>
</evidence>
<dbReference type="Pfam" id="PF04002">
    <property type="entry name" value="RadC"/>
    <property type="match status" value="1"/>
</dbReference>
<dbReference type="InterPro" id="IPR010994">
    <property type="entry name" value="RuvA_2-like"/>
</dbReference>
<dbReference type="Gene3D" id="3.40.140.10">
    <property type="entry name" value="Cytidine Deaminase, domain 2"/>
    <property type="match status" value="1"/>
</dbReference>
<proteinExistence type="inferred from homology"/>
<evidence type="ECO:0000256" key="5">
    <source>
        <dbReference type="ARBA" id="ARBA00023049"/>
    </source>
</evidence>
<dbReference type="NCBIfam" id="NF000642">
    <property type="entry name" value="PRK00024.1"/>
    <property type="match status" value="1"/>
</dbReference>
<dbReference type="KEGG" id="tas:TASI_0571"/>
<evidence type="ECO:0000313" key="8">
    <source>
        <dbReference type="EMBL" id="AEP36346.1"/>
    </source>
</evidence>
<evidence type="ECO:0000313" key="9">
    <source>
        <dbReference type="Proteomes" id="UP000009284"/>
    </source>
</evidence>
<dbReference type="InterPro" id="IPR046778">
    <property type="entry name" value="UPF0758_N"/>
</dbReference>
<keyword evidence="5" id="KW-0482">Metalloprotease</keyword>
<dbReference type="Pfam" id="PF20582">
    <property type="entry name" value="UPF0758_N"/>
    <property type="match status" value="1"/>
</dbReference>
<reference evidence="8 9" key="2">
    <citation type="journal article" date="2012" name="PLoS ONE">
        <title>Genomic characterization of the taylorella genus.</title>
        <authorList>
            <person name="Hebert L."/>
            <person name="Moumen B."/>
            <person name="Pons N."/>
            <person name="Duquesne F."/>
            <person name="Breuil M.F."/>
            <person name="Goux D."/>
            <person name="Batto J.M."/>
            <person name="Laugier C."/>
            <person name="Renault P."/>
            <person name="Petry S."/>
        </authorList>
    </citation>
    <scope>NUCLEOTIDE SEQUENCE [LARGE SCALE GENOMIC DNA]</scope>
    <source>
        <strain evidence="8 9">MCE3</strain>
    </source>
</reference>
<dbReference type="InterPro" id="IPR025657">
    <property type="entry name" value="RadC_JAB"/>
</dbReference>
<dbReference type="AlphaFoldDB" id="G4QAN6"/>
<organism evidence="8 9">
    <name type="scientific">Taylorella asinigenitalis (strain MCE3)</name>
    <dbReference type="NCBI Taxonomy" id="1008459"/>
    <lineage>
        <taxon>Bacteria</taxon>
        <taxon>Pseudomonadati</taxon>
        <taxon>Pseudomonadota</taxon>
        <taxon>Betaproteobacteria</taxon>
        <taxon>Burkholderiales</taxon>
        <taxon>Alcaligenaceae</taxon>
        <taxon>Taylorella</taxon>
    </lineage>
</organism>
<accession>G4QAN6</accession>
<dbReference type="eggNOG" id="COG2003">
    <property type="taxonomic scope" value="Bacteria"/>
</dbReference>
<keyword evidence="1" id="KW-0645">Protease</keyword>
<evidence type="ECO:0000256" key="2">
    <source>
        <dbReference type="ARBA" id="ARBA00022723"/>
    </source>
</evidence>
<dbReference type="InterPro" id="IPR001405">
    <property type="entry name" value="UPF0758"/>
</dbReference>
<reference key="1">
    <citation type="submission" date="2011-09" db="EMBL/GenBank/DDBJ databases">
        <title>Genomic characterization of the Taylorella genus.</title>
        <authorList>
            <person name="Hebert L."/>
            <person name="Moumen B."/>
            <person name="Pons N."/>
            <person name="Duquesne F."/>
            <person name="Breuil M.-F."/>
            <person name="Goux D."/>
            <person name="Batto J.-M."/>
            <person name="Renault P."/>
            <person name="Laugier C."/>
            <person name="Petry S."/>
        </authorList>
    </citation>
    <scope>NUCLEOTIDE SEQUENCE</scope>
    <source>
        <strain>MCE3</strain>
    </source>
</reference>
<dbReference type="GO" id="GO:0008237">
    <property type="term" value="F:metallopeptidase activity"/>
    <property type="evidence" value="ECO:0007669"/>
    <property type="project" value="UniProtKB-KW"/>
</dbReference>
<dbReference type="OrthoDB" id="9804482at2"/>
<keyword evidence="9" id="KW-1185">Reference proteome</keyword>
<dbReference type="RefSeq" id="WP_014111243.1">
    <property type="nucleotide sequence ID" value="NC_016043.1"/>
</dbReference>
<dbReference type="SUPFAM" id="SSF47781">
    <property type="entry name" value="RuvA domain 2-like"/>
    <property type="match status" value="1"/>
</dbReference>
<sequence length="227" mass="25310">MSILSLDTPTEKPRERLIKHGPEVLSTAELLALILGSGPKGQPVVEFSQKLLTKFGGLRQLLNAHSEELYDIHGLGLAKVTQLMALHEIAKRVLEEPLKEYPVLQQASAVKRYCIHTIGNKTEENCLLLFLNHSFKLTHSEIAIKGTIDHAPIYPREIVKSALKHHAAYIVLAHNHPSGEPQPSKPDIEITRKLRDALDLVNIKLIDHIVCTRLEAKSMAEMGLIND</sequence>
<comment type="similarity">
    <text evidence="6">Belongs to the UPF0758 family.</text>
</comment>
<dbReference type="CDD" id="cd08071">
    <property type="entry name" value="MPN_DUF2466"/>
    <property type="match status" value="1"/>
</dbReference>
<name>G4QAN6_TAYAM</name>
<dbReference type="PROSITE" id="PS01302">
    <property type="entry name" value="UPF0758"/>
    <property type="match status" value="1"/>
</dbReference>
<evidence type="ECO:0000259" key="7">
    <source>
        <dbReference type="PROSITE" id="PS50249"/>
    </source>
</evidence>